<dbReference type="InterPro" id="IPR050330">
    <property type="entry name" value="Bact_OuterMem_StrucFunc"/>
</dbReference>
<evidence type="ECO:0000259" key="7">
    <source>
        <dbReference type="PROSITE" id="PS51123"/>
    </source>
</evidence>
<dbReference type="InterPro" id="IPR006664">
    <property type="entry name" value="OMP_bac"/>
</dbReference>
<dbReference type="GO" id="GO:0009279">
    <property type="term" value="C:cell outer membrane"/>
    <property type="evidence" value="ECO:0007669"/>
    <property type="project" value="UniProtKB-SubCell"/>
</dbReference>
<dbReference type="PROSITE" id="PS01068">
    <property type="entry name" value="OMPA_1"/>
    <property type="match status" value="1"/>
</dbReference>
<dbReference type="Gene3D" id="2.40.160.20">
    <property type="match status" value="1"/>
</dbReference>
<dbReference type="Pfam" id="PF00691">
    <property type="entry name" value="OmpA"/>
    <property type="match status" value="1"/>
</dbReference>
<feature type="signal peptide" evidence="6">
    <location>
        <begin position="1"/>
        <end position="19"/>
    </location>
</feature>
<dbReference type="Pfam" id="PF13505">
    <property type="entry name" value="OMP_b-brl"/>
    <property type="match status" value="1"/>
</dbReference>
<evidence type="ECO:0000256" key="2">
    <source>
        <dbReference type="ARBA" id="ARBA00022729"/>
    </source>
</evidence>
<keyword evidence="4" id="KW-0998">Cell outer membrane</keyword>
<dbReference type="PROSITE" id="PS51123">
    <property type="entry name" value="OMPA_2"/>
    <property type="match status" value="1"/>
</dbReference>
<sequence>MKKITLSLLALTVGICANAQDKPYNKWSVDLNAGFAKPARTLSSGYSAETFKNLHLDGGVRYSINNKIGVKASFGYDKIDNWTNSNLKAQSDYYRTSLEGVVNLGRVLNFENWTNTLGLQVHAGGGYSWLNGDNFSSSDKMGHLMAGLTGQVKLHSRVALNADFTVIQNTQQDRNWDGASATNRSVFQGTMFNASMGISIYLGKHGQHADWYSEESQTKNEINSLANRLDQIESMLVDSDNDGVADYLDLEPNTPAGALVDSRGRNIDKNNNGIADNIEAYFQEKYGNNETMNADDAALVKELINKGYVAVNFDFDKAEPTTLEGVNFIVSYMKNNPSASLEVGGYADSTGNKDYNQKLSQRRADAVKNLLVKAGVPAGKITAKGNGIDSTQAKNVARRAIFKVN</sequence>
<keyword evidence="9" id="KW-1185">Reference proteome</keyword>
<proteinExistence type="predicted"/>
<protein>
    <submittedName>
        <fullName evidence="8">Outer membrane porin F</fullName>
    </submittedName>
</protein>
<name>A0A378RLN8_MYROD</name>
<gene>
    <name evidence="8" type="primary">oprF_1</name>
    <name evidence="8" type="ORF">NCTC11179_00627</name>
</gene>
<keyword evidence="3 5" id="KW-0472">Membrane</keyword>
<dbReference type="InterPro" id="IPR028974">
    <property type="entry name" value="TSP_type-3_rpt"/>
</dbReference>
<dbReference type="PANTHER" id="PTHR30329:SF21">
    <property type="entry name" value="LIPOPROTEIN YIAD-RELATED"/>
    <property type="match status" value="1"/>
</dbReference>
<evidence type="ECO:0000256" key="4">
    <source>
        <dbReference type="ARBA" id="ARBA00023237"/>
    </source>
</evidence>
<comment type="subcellular location">
    <subcellularLocation>
        <location evidence="1">Cell outer membrane</location>
    </subcellularLocation>
</comment>
<evidence type="ECO:0000256" key="1">
    <source>
        <dbReference type="ARBA" id="ARBA00004442"/>
    </source>
</evidence>
<feature type="chain" id="PRO_5016674079" evidence="6">
    <location>
        <begin position="20"/>
        <end position="405"/>
    </location>
</feature>
<evidence type="ECO:0000313" key="8">
    <source>
        <dbReference type="EMBL" id="STZ27097.1"/>
    </source>
</evidence>
<dbReference type="CDD" id="cd07185">
    <property type="entry name" value="OmpA_C-like"/>
    <property type="match status" value="1"/>
</dbReference>
<dbReference type="PANTHER" id="PTHR30329">
    <property type="entry name" value="STATOR ELEMENT OF FLAGELLAR MOTOR COMPLEX"/>
    <property type="match status" value="1"/>
</dbReference>
<dbReference type="InterPro" id="IPR036737">
    <property type="entry name" value="OmpA-like_sf"/>
</dbReference>
<feature type="domain" description="OmpA-like" evidence="7">
    <location>
        <begin position="300"/>
        <end position="405"/>
    </location>
</feature>
<reference evidence="8 9" key="1">
    <citation type="submission" date="2018-06" db="EMBL/GenBank/DDBJ databases">
        <authorList>
            <consortium name="Pathogen Informatics"/>
            <person name="Doyle S."/>
        </authorList>
    </citation>
    <scope>NUCLEOTIDE SEQUENCE [LARGE SCALE GENOMIC DNA]</scope>
    <source>
        <strain evidence="8 9">NCTC11179</strain>
    </source>
</reference>
<evidence type="ECO:0000256" key="3">
    <source>
        <dbReference type="ARBA" id="ARBA00023136"/>
    </source>
</evidence>
<dbReference type="InterPro" id="IPR027385">
    <property type="entry name" value="Beta-barrel_OMP"/>
</dbReference>
<dbReference type="AlphaFoldDB" id="A0A378RLN8"/>
<accession>A0A378RLN8</accession>
<dbReference type="Gene3D" id="3.30.1330.60">
    <property type="entry name" value="OmpA-like domain"/>
    <property type="match status" value="1"/>
</dbReference>
<dbReference type="PRINTS" id="PR01021">
    <property type="entry name" value="OMPADOMAIN"/>
</dbReference>
<dbReference type="SUPFAM" id="SSF103088">
    <property type="entry name" value="OmpA-like"/>
    <property type="match status" value="1"/>
</dbReference>
<dbReference type="SUPFAM" id="SSF103647">
    <property type="entry name" value="TSP type-3 repeat"/>
    <property type="match status" value="1"/>
</dbReference>
<evidence type="ECO:0000313" key="9">
    <source>
        <dbReference type="Proteomes" id="UP000255024"/>
    </source>
</evidence>
<dbReference type="InterPro" id="IPR006665">
    <property type="entry name" value="OmpA-like"/>
</dbReference>
<dbReference type="GO" id="GO:0005509">
    <property type="term" value="F:calcium ion binding"/>
    <property type="evidence" value="ECO:0007669"/>
    <property type="project" value="InterPro"/>
</dbReference>
<dbReference type="EMBL" id="UGQL01000001">
    <property type="protein sequence ID" value="STZ27097.1"/>
    <property type="molecule type" value="Genomic_DNA"/>
</dbReference>
<dbReference type="Proteomes" id="UP000255024">
    <property type="component" value="Unassembled WGS sequence"/>
</dbReference>
<evidence type="ECO:0000256" key="5">
    <source>
        <dbReference type="PROSITE-ProRule" id="PRU00473"/>
    </source>
</evidence>
<keyword evidence="2 6" id="KW-0732">Signal</keyword>
<organism evidence="8 9">
    <name type="scientific">Myroides odoratus</name>
    <name type="common">Flavobacterium odoratum</name>
    <dbReference type="NCBI Taxonomy" id="256"/>
    <lineage>
        <taxon>Bacteria</taxon>
        <taxon>Pseudomonadati</taxon>
        <taxon>Bacteroidota</taxon>
        <taxon>Flavobacteriia</taxon>
        <taxon>Flavobacteriales</taxon>
        <taxon>Flavobacteriaceae</taxon>
        <taxon>Myroides</taxon>
    </lineage>
</organism>
<dbReference type="InterPro" id="IPR006690">
    <property type="entry name" value="OMPA-like_CS"/>
</dbReference>
<evidence type="ECO:0000256" key="6">
    <source>
        <dbReference type="SAM" id="SignalP"/>
    </source>
</evidence>
<dbReference type="RefSeq" id="WP_115090104.1">
    <property type="nucleotide sequence ID" value="NZ_CP068107.1"/>
</dbReference>